<evidence type="ECO:0000313" key="3">
    <source>
        <dbReference type="EMBL" id="KAJ5074987.1"/>
    </source>
</evidence>
<dbReference type="InterPro" id="IPR002498">
    <property type="entry name" value="PInositol-4-P-4/5-kinase_core"/>
</dbReference>
<accession>A0A9Q0LL98</accession>
<feature type="domain" description="PIPK" evidence="2">
    <location>
        <begin position="1"/>
        <end position="75"/>
    </location>
</feature>
<keyword evidence="1" id="KW-0067">ATP-binding</keyword>
<reference evidence="3" key="1">
    <citation type="submission" date="2022-10" db="EMBL/GenBank/DDBJ databases">
        <title>Novel sulphate-reducing endosymbionts in the free-living metamonad Anaeramoeba.</title>
        <authorList>
            <person name="Jerlstrom-Hultqvist J."/>
            <person name="Cepicka I."/>
            <person name="Gallot-Lavallee L."/>
            <person name="Salas-Leiva D."/>
            <person name="Curtis B.A."/>
            <person name="Zahonova K."/>
            <person name="Pipaliya S."/>
            <person name="Dacks J."/>
            <person name="Roger A.J."/>
        </authorList>
    </citation>
    <scope>NUCLEOTIDE SEQUENCE</scope>
    <source>
        <strain evidence="3">BMAN</strain>
    </source>
</reference>
<name>A0A9Q0LL98_ANAIG</name>
<keyword evidence="1" id="KW-0808">Transferase</keyword>
<evidence type="ECO:0000313" key="4">
    <source>
        <dbReference type="Proteomes" id="UP001149090"/>
    </source>
</evidence>
<organism evidence="3 4">
    <name type="scientific">Anaeramoeba ignava</name>
    <name type="common">Anaerobic marine amoeba</name>
    <dbReference type="NCBI Taxonomy" id="1746090"/>
    <lineage>
        <taxon>Eukaryota</taxon>
        <taxon>Metamonada</taxon>
        <taxon>Anaeramoebidae</taxon>
        <taxon>Anaeramoeba</taxon>
    </lineage>
</organism>
<dbReference type="PROSITE" id="PS51455">
    <property type="entry name" value="PIPK"/>
    <property type="match status" value="1"/>
</dbReference>
<dbReference type="EMBL" id="JAPDFW010000067">
    <property type="protein sequence ID" value="KAJ5074987.1"/>
    <property type="molecule type" value="Genomic_DNA"/>
</dbReference>
<dbReference type="InterPro" id="IPR027483">
    <property type="entry name" value="PInositol-4-P-4/5-kinase_C_sf"/>
</dbReference>
<dbReference type="Gene3D" id="3.30.810.10">
    <property type="entry name" value="2-Layer Sandwich"/>
    <property type="match status" value="1"/>
</dbReference>
<keyword evidence="1" id="KW-0547">Nucleotide-binding</keyword>
<keyword evidence="4" id="KW-1185">Reference proteome</keyword>
<keyword evidence="1" id="KW-0418">Kinase</keyword>
<protein>
    <submittedName>
        <fullName evidence="3">1-phosphatidylinositol 3-phosphate 5-kinase-related</fullName>
    </submittedName>
</protein>
<dbReference type="PANTHER" id="PTHR45748">
    <property type="entry name" value="1-PHOSPHATIDYLINOSITOL 3-PHOSPHATE 5-KINASE-RELATED"/>
    <property type="match status" value="1"/>
</dbReference>
<dbReference type="Pfam" id="PF01504">
    <property type="entry name" value="PIP5K"/>
    <property type="match status" value="1"/>
</dbReference>
<dbReference type="GO" id="GO:0052742">
    <property type="term" value="F:phosphatidylinositol kinase activity"/>
    <property type="evidence" value="ECO:0007669"/>
    <property type="project" value="InterPro"/>
</dbReference>
<proteinExistence type="predicted"/>
<dbReference type="GO" id="GO:0046488">
    <property type="term" value="P:phosphatidylinositol metabolic process"/>
    <property type="evidence" value="ECO:0007669"/>
    <property type="project" value="UniProtKB-UniRule"/>
</dbReference>
<sequence length="95" mass="11407">MKVMDYSLLVGIDDKNHQIIIVVIDYLRQYTWDKQLESWVKRTGLVGGGQKAKPQLLFSPEDYKNRFQKYIQKYFQILPTKFTVFDPSEKFERKK</sequence>
<evidence type="ECO:0000256" key="1">
    <source>
        <dbReference type="PROSITE-ProRule" id="PRU00781"/>
    </source>
</evidence>
<dbReference type="SUPFAM" id="SSF56104">
    <property type="entry name" value="SAICAR synthase-like"/>
    <property type="match status" value="1"/>
</dbReference>
<dbReference type="AlphaFoldDB" id="A0A9Q0LL98"/>
<comment type="caution">
    <text evidence="3">The sequence shown here is derived from an EMBL/GenBank/DDBJ whole genome shotgun (WGS) entry which is preliminary data.</text>
</comment>
<dbReference type="Proteomes" id="UP001149090">
    <property type="component" value="Unassembled WGS sequence"/>
</dbReference>
<dbReference type="GO" id="GO:0005524">
    <property type="term" value="F:ATP binding"/>
    <property type="evidence" value="ECO:0007669"/>
    <property type="project" value="UniProtKB-UniRule"/>
</dbReference>
<dbReference type="OrthoDB" id="158357at2759"/>
<gene>
    <name evidence="3" type="ORF">M0811_07691</name>
</gene>
<evidence type="ECO:0000259" key="2">
    <source>
        <dbReference type="PROSITE" id="PS51455"/>
    </source>
</evidence>